<keyword evidence="3" id="KW-1185">Reference proteome</keyword>
<proteinExistence type="predicted"/>
<name>A0A143PMY5_LUTPR</name>
<gene>
    <name evidence="2" type="ORF">LuPra_02342</name>
</gene>
<protein>
    <recommendedName>
        <fullName evidence="4">NQR2, RnfD, RnfE family</fullName>
    </recommendedName>
</protein>
<accession>A0A143PMY5</accession>
<organism evidence="2 3">
    <name type="scientific">Luteitalea pratensis</name>
    <dbReference type="NCBI Taxonomy" id="1855912"/>
    <lineage>
        <taxon>Bacteria</taxon>
        <taxon>Pseudomonadati</taxon>
        <taxon>Acidobacteriota</taxon>
        <taxon>Vicinamibacteria</taxon>
        <taxon>Vicinamibacterales</taxon>
        <taxon>Vicinamibacteraceae</taxon>
        <taxon>Luteitalea</taxon>
    </lineage>
</organism>
<evidence type="ECO:0000313" key="2">
    <source>
        <dbReference type="EMBL" id="AMY09129.1"/>
    </source>
</evidence>
<sequence>MTAPFSGGLQNLRFDKRYLAPVLVTIVLIVGQVTFGFLESWSRTALAIGTSIAVELVLGRLFGGRWPHLASAYVSGISVGMLVRSPEFWPYALCSAISITSKYLIRVDGRHIWNPSNLGIVAMLVLAADTVAGLSVQWGNTLLPMVVVWAFGTVIISTLGRLHITLTYVLSFLVLAALRSALTGHPLLAEAAPITGPMYQLFIFFMITDPKTTVSPRWAQCVVAFLVAAVEATLRLMQFVHAPYYALFIVGPTANLIEIALARRAARLATAPADTAAGASLVPSLPQETPRVRT</sequence>
<evidence type="ECO:0000313" key="3">
    <source>
        <dbReference type="Proteomes" id="UP000076079"/>
    </source>
</evidence>
<dbReference type="OrthoDB" id="260854at2"/>
<feature type="transmembrane region" description="Helical" evidence="1">
    <location>
        <begin position="18"/>
        <end position="38"/>
    </location>
</feature>
<feature type="transmembrane region" description="Helical" evidence="1">
    <location>
        <begin position="242"/>
        <end position="261"/>
    </location>
</feature>
<dbReference type="KEGG" id="abac:LuPra_02342"/>
<keyword evidence="1" id="KW-0812">Transmembrane</keyword>
<evidence type="ECO:0000256" key="1">
    <source>
        <dbReference type="SAM" id="Phobius"/>
    </source>
</evidence>
<evidence type="ECO:0008006" key="4">
    <source>
        <dbReference type="Google" id="ProtNLM"/>
    </source>
</evidence>
<dbReference type="PATRIC" id="fig|1813736.3.peg.2457"/>
<dbReference type="STRING" id="1855912.LuPra_02342"/>
<keyword evidence="1" id="KW-1133">Transmembrane helix</keyword>
<dbReference type="Proteomes" id="UP000076079">
    <property type="component" value="Chromosome"/>
</dbReference>
<reference evidence="3" key="2">
    <citation type="submission" date="2016-04" db="EMBL/GenBank/DDBJ databases">
        <title>First Complete Genome Sequence of a Subdivision 6 Acidobacterium.</title>
        <authorList>
            <person name="Huang S."/>
            <person name="Vieira S."/>
            <person name="Bunk B."/>
            <person name="Riedel T."/>
            <person name="Sproeer C."/>
            <person name="Overmann J."/>
        </authorList>
    </citation>
    <scope>NUCLEOTIDE SEQUENCE [LARGE SCALE GENOMIC DNA]</scope>
    <source>
        <strain evidence="3">DSM 100886 HEG_-6_39</strain>
    </source>
</reference>
<feature type="transmembrane region" description="Helical" evidence="1">
    <location>
        <begin position="142"/>
        <end position="159"/>
    </location>
</feature>
<reference evidence="2 3" key="1">
    <citation type="journal article" date="2016" name="Genome Announc.">
        <title>First Complete Genome Sequence of a Subdivision 6 Acidobacterium Strain.</title>
        <authorList>
            <person name="Huang S."/>
            <person name="Vieira S."/>
            <person name="Bunk B."/>
            <person name="Riedel T."/>
            <person name="Sproer C."/>
            <person name="Overmann J."/>
        </authorList>
    </citation>
    <scope>NUCLEOTIDE SEQUENCE [LARGE SCALE GENOMIC DNA]</scope>
    <source>
        <strain evidence="3">DSM 100886 HEG_-6_39</strain>
    </source>
</reference>
<feature type="transmembrane region" description="Helical" evidence="1">
    <location>
        <begin position="166"/>
        <end position="182"/>
    </location>
</feature>
<dbReference type="EMBL" id="CP015136">
    <property type="protein sequence ID" value="AMY09129.1"/>
    <property type="molecule type" value="Genomic_DNA"/>
</dbReference>
<dbReference type="AlphaFoldDB" id="A0A143PMY5"/>
<keyword evidence="1" id="KW-0472">Membrane</keyword>
<dbReference type="RefSeq" id="WP_110170905.1">
    <property type="nucleotide sequence ID" value="NZ_CP015136.1"/>
</dbReference>
<feature type="transmembrane region" description="Helical" evidence="1">
    <location>
        <begin position="117"/>
        <end position="136"/>
    </location>
</feature>